<sequence>MRDLPADGAWIDDRRKAIGAAIREPRRSRRLTQDDVWMAARVNRWTLQRLEAGEEVTLSTLLRVAHVLDVPLADLVR</sequence>
<dbReference type="PROSITE" id="PS50943">
    <property type="entry name" value="HTH_CROC1"/>
    <property type="match status" value="1"/>
</dbReference>
<dbReference type="InterPro" id="IPR010982">
    <property type="entry name" value="Lambda_DNA-bd_dom_sf"/>
</dbReference>
<evidence type="ECO:0000313" key="2">
    <source>
        <dbReference type="EMBL" id="MVO84125.1"/>
    </source>
</evidence>
<proteinExistence type="predicted"/>
<dbReference type="SUPFAM" id="SSF47413">
    <property type="entry name" value="lambda repressor-like DNA-binding domains"/>
    <property type="match status" value="1"/>
</dbReference>
<dbReference type="AlphaFoldDB" id="A0A6L6WPG0"/>
<dbReference type="Pfam" id="PF01381">
    <property type="entry name" value="HTH_3"/>
    <property type="match status" value="1"/>
</dbReference>
<feature type="domain" description="HTH cro/C1-type" evidence="1">
    <location>
        <begin position="22"/>
        <end position="75"/>
    </location>
</feature>
<dbReference type="Proteomes" id="UP000483802">
    <property type="component" value="Unassembled WGS sequence"/>
</dbReference>
<dbReference type="InterPro" id="IPR001387">
    <property type="entry name" value="Cro/C1-type_HTH"/>
</dbReference>
<comment type="caution">
    <text evidence="2">The sequence shown here is derived from an EMBL/GenBank/DDBJ whole genome shotgun (WGS) entry which is preliminary data.</text>
</comment>
<accession>A0A6L6WPG0</accession>
<name>A0A6L6WPG0_9ACTN</name>
<protein>
    <submittedName>
        <fullName evidence="2">Helix-turn-helix domain-containing protein</fullName>
    </submittedName>
</protein>
<dbReference type="EMBL" id="WPNZ01000002">
    <property type="protein sequence ID" value="MVO84125.1"/>
    <property type="molecule type" value="Genomic_DNA"/>
</dbReference>
<organism evidence="2 3">
    <name type="scientific">Streptomyces typhae</name>
    <dbReference type="NCBI Taxonomy" id="2681492"/>
    <lineage>
        <taxon>Bacteria</taxon>
        <taxon>Bacillati</taxon>
        <taxon>Actinomycetota</taxon>
        <taxon>Actinomycetes</taxon>
        <taxon>Kitasatosporales</taxon>
        <taxon>Streptomycetaceae</taxon>
        <taxon>Streptomyces</taxon>
    </lineage>
</organism>
<keyword evidence="3" id="KW-1185">Reference proteome</keyword>
<evidence type="ECO:0000259" key="1">
    <source>
        <dbReference type="PROSITE" id="PS50943"/>
    </source>
</evidence>
<dbReference type="CDD" id="cd00093">
    <property type="entry name" value="HTH_XRE"/>
    <property type="match status" value="1"/>
</dbReference>
<dbReference type="Gene3D" id="1.10.260.40">
    <property type="entry name" value="lambda repressor-like DNA-binding domains"/>
    <property type="match status" value="1"/>
</dbReference>
<gene>
    <name evidence="2" type="ORF">GPA10_04905</name>
</gene>
<dbReference type="GO" id="GO:0003677">
    <property type="term" value="F:DNA binding"/>
    <property type="evidence" value="ECO:0007669"/>
    <property type="project" value="InterPro"/>
</dbReference>
<reference evidence="2 3" key="1">
    <citation type="submission" date="2019-11" db="EMBL/GenBank/DDBJ databases">
        <title>Streptomyces typhae sp. nov., a novel endophytic actinomycete isolated from the root of cattail pollen (Typha angustifolia L.).</title>
        <authorList>
            <person name="Peng C."/>
        </authorList>
    </citation>
    <scope>NUCLEOTIDE SEQUENCE [LARGE SCALE GENOMIC DNA]</scope>
    <source>
        <strain evidence="3">p1417</strain>
    </source>
</reference>
<dbReference type="RefSeq" id="WP_343040338.1">
    <property type="nucleotide sequence ID" value="NZ_WPNZ01000002.1"/>
</dbReference>
<evidence type="ECO:0000313" key="3">
    <source>
        <dbReference type="Proteomes" id="UP000483802"/>
    </source>
</evidence>